<feature type="region of interest" description="Disordered" evidence="1">
    <location>
        <begin position="1"/>
        <end position="25"/>
    </location>
</feature>
<evidence type="ECO:0000256" key="2">
    <source>
        <dbReference type="SAM" id="Phobius"/>
    </source>
</evidence>
<evidence type="ECO:0000256" key="1">
    <source>
        <dbReference type="SAM" id="MobiDB-lite"/>
    </source>
</evidence>
<dbReference type="EMBL" id="JAQNDK010000001">
    <property type="protein sequence ID" value="MDC0677212.1"/>
    <property type="molecule type" value="Genomic_DNA"/>
</dbReference>
<keyword evidence="2" id="KW-0472">Membrane</keyword>
<keyword evidence="2" id="KW-0812">Transmembrane</keyword>
<evidence type="ECO:0000313" key="3">
    <source>
        <dbReference type="EMBL" id="MDC0677212.1"/>
    </source>
</evidence>
<gene>
    <name evidence="3" type="ORF">POL72_05625</name>
</gene>
<name>A0ABT5BW32_9BACT</name>
<keyword evidence="2" id="KW-1133">Transmembrane helix</keyword>
<accession>A0ABT5BW32</accession>
<sequence>MTAKDSPHHDDRREDAHDEARRARESWEQQQLRELGLVGIEEDASTFCLHCRREMLAQLARAQARGSVLFELVRREGLSPLPLHDPGSAAEGGHTAGYRRDLWEIAMHRRRALWISLAGLAIGALVLWVALVLLRR</sequence>
<comment type="caution">
    <text evidence="3">The sequence shown here is derived from an EMBL/GenBank/DDBJ whole genome shotgun (WGS) entry which is preliminary data.</text>
</comment>
<dbReference type="RefSeq" id="WP_272093981.1">
    <property type="nucleotide sequence ID" value="NZ_JAQNDK010000001.1"/>
</dbReference>
<organism evidence="3 4">
    <name type="scientific">Sorangium atrum</name>
    <dbReference type="NCBI Taxonomy" id="2995308"/>
    <lineage>
        <taxon>Bacteria</taxon>
        <taxon>Pseudomonadati</taxon>
        <taxon>Myxococcota</taxon>
        <taxon>Polyangia</taxon>
        <taxon>Polyangiales</taxon>
        <taxon>Polyangiaceae</taxon>
        <taxon>Sorangium</taxon>
    </lineage>
</organism>
<proteinExistence type="predicted"/>
<keyword evidence="4" id="KW-1185">Reference proteome</keyword>
<reference evidence="3 4" key="1">
    <citation type="submission" date="2023-01" db="EMBL/GenBank/DDBJ databases">
        <title>Minimal conservation of predation-associated metabolite biosynthetic gene clusters underscores biosynthetic potential of Myxococcota including descriptions for ten novel species: Archangium lansinium sp. nov., Myxococcus landrumus sp. nov., Nannocystis bai.</title>
        <authorList>
            <person name="Ahearne A."/>
            <person name="Stevens C."/>
            <person name="Dowd S."/>
        </authorList>
    </citation>
    <scope>NUCLEOTIDE SEQUENCE [LARGE SCALE GENOMIC DNA]</scope>
    <source>
        <strain evidence="3 4">WIWO2</strain>
    </source>
</reference>
<protein>
    <submittedName>
        <fullName evidence="3">Uncharacterized protein</fullName>
    </submittedName>
</protein>
<feature type="transmembrane region" description="Helical" evidence="2">
    <location>
        <begin position="112"/>
        <end position="134"/>
    </location>
</feature>
<evidence type="ECO:0000313" key="4">
    <source>
        <dbReference type="Proteomes" id="UP001217485"/>
    </source>
</evidence>
<dbReference type="Proteomes" id="UP001217485">
    <property type="component" value="Unassembled WGS sequence"/>
</dbReference>